<keyword evidence="2" id="KW-1185">Reference proteome</keyword>
<evidence type="ECO:0000313" key="2">
    <source>
        <dbReference type="Proteomes" id="UP000326757"/>
    </source>
</evidence>
<name>A0A5N6JZ99_MONLA</name>
<reference evidence="1 2" key="1">
    <citation type="submission" date="2019-06" db="EMBL/GenBank/DDBJ databases">
        <title>Genome Sequence of the Brown Rot Fungal Pathogen Monilinia laxa.</title>
        <authorList>
            <person name="De Miccolis Angelini R.M."/>
            <person name="Landi L."/>
            <person name="Abate D."/>
            <person name="Pollastro S."/>
            <person name="Romanazzi G."/>
            <person name="Faretra F."/>
        </authorList>
    </citation>
    <scope>NUCLEOTIDE SEQUENCE [LARGE SCALE GENOMIC DNA]</scope>
    <source>
        <strain evidence="1 2">Mlax316</strain>
    </source>
</reference>
<proteinExistence type="predicted"/>
<sequence length="104" mass="11310">MNCFICGYLGMTSKSTCKGCEGFLPGLTIIGRVEVNTMGSKPAATTLEESVELWIDPSTAVSETKCFMLQITVFDIKTWVIVDEKGSDGVRVSAARKHESQDNV</sequence>
<comment type="caution">
    <text evidence="1">The sequence shown here is derived from an EMBL/GenBank/DDBJ whole genome shotgun (WGS) entry which is preliminary data.</text>
</comment>
<accession>A0A5N6JZ99</accession>
<organism evidence="1 2">
    <name type="scientific">Monilinia laxa</name>
    <name type="common">Brown rot fungus</name>
    <name type="synonym">Sclerotinia laxa</name>
    <dbReference type="NCBI Taxonomy" id="61186"/>
    <lineage>
        <taxon>Eukaryota</taxon>
        <taxon>Fungi</taxon>
        <taxon>Dikarya</taxon>
        <taxon>Ascomycota</taxon>
        <taxon>Pezizomycotina</taxon>
        <taxon>Leotiomycetes</taxon>
        <taxon>Helotiales</taxon>
        <taxon>Sclerotiniaceae</taxon>
        <taxon>Monilinia</taxon>
    </lineage>
</organism>
<dbReference type="Proteomes" id="UP000326757">
    <property type="component" value="Unassembled WGS sequence"/>
</dbReference>
<dbReference type="EMBL" id="VIGI01000010">
    <property type="protein sequence ID" value="KAB8294861.1"/>
    <property type="molecule type" value="Genomic_DNA"/>
</dbReference>
<gene>
    <name evidence="1" type="ORF">EYC80_006822</name>
</gene>
<protein>
    <submittedName>
        <fullName evidence="1">Uncharacterized protein</fullName>
    </submittedName>
</protein>
<dbReference type="AlphaFoldDB" id="A0A5N6JZ99"/>
<evidence type="ECO:0000313" key="1">
    <source>
        <dbReference type="EMBL" id="KAB8294861.1"/>
    </source>
</evidence>